<dbReference type="PANTHER" id="PTHR43877:SF1">
    <property type="entry name" value="ACETYLTRANSFERASE"/>
    <property type="match status" value="1"/>
</dbReference>
<dbReference type="SUPFAM" id="SSF55729">
    <property type="entry name" value="Acyl-CoA N-acyltransferases (Nat)"/>
    <property type="match status" value="1"/>
</dbReference>
<evidence type="ECO:0000259" key="3">
    <source>
        <dbReference type="PROSITE" id="PS51186"/>
    </source>
</evidence>
<protein>
    <recommendedName>
        <fullName evidence="3">N-acetyltransferase domain-containing protein</fullName>
    </recommendedName>
</protein>
<dbReference type="Pfam" id="PF13673">
    <property type="entry name" value="Acetyltransf_10"/>
    <property type="match status" value="1"/>
</dbReference>
<reference evidence="4 5" key="1">
    <citation type="submission" date="2019-09" db="EMBL/GenBank/DDBJ databases">
        <authorList>
            <person name="Chandra G."/>
            <person name="Truman W A."/>
        </authorList>
    </citation>
    <scope>NUCLEOTIDE SEQUENCE [LARGE SCALE GENOMIC DNA]</scope>
    <source>
        <strain evidence="4">PS631</strain>
    </source>
</reference>
<evidence type="ECO:0000256" key="2">
    <source>
        <dbReference type="ARBA" id="ARBA00023315"/>
    </source>
</evidence>
<dbReference type="PROSITE" id="PS51186">
    <property type="entry name" value="GNAT"/>
    <property type="match status" value="1"/>
</dbReference>
<evidence type="ECO:0000313" key="5">
    <source>
        <dbReference type="Proteomes" id="UP000399692"/>
    </source>
</evidence>
<dbReference type="InterPro" id="IPR000182">
    <property type="entry name" value="GNAT_dom"/>
</dbReference>
<dbReference type="AlphaFoldDB" id="A0A5E6QLY4"/>
<dbReference type="PANTHER" id="PTHR43877">
    <property type="entry name" value="AMINOALKYLPHOSPHONATE N-ACETYLTRANSFERASE-RELATED-RELATED"/>
    <property type="match status" value="1"/>
</dbReference>
<sequence length="147" mass="15962">MIRPATVADAAAISAVVIGALRVSNARDYSADIIEQVQRSFSPAAVEQLIALREVYVATLQDQVVATASLDGGVVRSVFVSPDYQRRGVGQQLMRKLEAVAQARGLGVLSVPSSITAQAFYRRLGFSEVRDEFHGAERTIIMQKTLR</sequence>
<dbReference type="Gene3D" id="3.40.630.30">
    <property type="match status" value="1"/>
</dbReference>
<dbReference type="InterPro" id="IPR016181">
    <property type="entry name" value="Acyl_CoA_acyltransferase"/>
</dbReference>
<dbReference type="CDD" id="cd04301">
    <property type="entry name" value="NAT_SF"/>
    <property type="match status" value="1"/>
</dbReference>
<gene>
    <name evidence="4" type="ORF">PS631_01085</name>
</gene>
<evidence type="ECO:0000256" key="1">
    <source>
        <dbReference type="ARBA" id="ARBA00022679"/>
    </source>
</evidence>
<evidence type="ECO:0000313" key="4">
    <source>
        <dbReference type="EMBL" id="VVM56259.1"/>
    </source>
</evidence>
<dbReference type="Proteomes" id="UP000399692">
    <property type="component" value="Unassembled WGS sequence"/>
</dbReference>
<feature type="domain" description="N-acetyltransferase" evidence="3">
    <location>
        <begin position="1"/>
        <end position="147"/>
    </location>
</feature>
<keyword evidence="1" id="KW-0808">Transferase</keyword>
<keyword evidence="2" id="KW-0012">Acyltransferase</keyword>
<proteinExistence type="predicted"/>
<organism evidence="4 5">
    <name type="scientific">Pseudomonas fluorescens</name>
    <dbReference type="NCBI Taxonomy" id="294"/>
    <lineage>
        <taxon>Bacteria</taxon>
        <taxon>Pseudomonadati</taxon>
        <taxon>Pseudomonadota</taxon>
        <taxon>Gammaproteobacteria</taxon>
        <taxon>Pseudomonadales</taxon>
        <taxon>Pseudomonadaceae</taxon>
        <taxon>Pseudomonas</taxon>
    </lineage>
</organism>
<dbReference type="InterPro" id="IPR050832">
    <property type="entry name" value="Bact_Acetyltransf"/>
</dbReference>
<dbReference type="EMBL" id="CABVHF010000001">
    <property type="protein sequence ID" value="VVM56259.1"/>
    <property type="molecule type" value="Genomic_DNA"/>
</dbReference>
<accession>A0A5E6QLY4</accession>
<name>A0A5E6QLY4_PSEFL</name>
<dbReference type="GO" id="GO:0016747">
    <property type="term" value="F:acyltransferase activity, transferring groups other than amino-acyl groups"/>
    <property type="evidence" value="ECO:0007669"/>
    <property type="project" value="InterPro"/>
</dbReference>